<comment type="caution">
    <text evidence="1">The sequence shown here is derived from an EMBL/GenBank/DDBJ whole genome shotgun (WGS) entry which is preliminary data.</text>
</comment>
<dbReference type="AlphaFoldDB" id="C2G175"/>
<dbReference type="Proteomes" id="UP000006241">
    <property type="component" value="Unassembled WGS sequence"/>
</dbReference>
<protein>
    <submittedName>
        <fullName evidence="1">Uncharacterized protein</fullName>
    </submittedName>
</protein>
<evidence type="ECO:0000313" key="2">
    <source>
        <dbReference type="Proteomes" id="UP000006241"/>
    </source>
</evidence>
<dbReference type="EMBL" id="ACHB01000075">
    <property type="protein sequence ID" value="EEI91052.1"/>
    <property type="molecule type" value="Genomic_DNA"/>
</dbReference>
<accession>C2G175</accession>
<sequence length="40" mass="4970">MIFLRLQYIRDPVLIGSRFYFQTSIFLCLRLYCLFIDFMI</sequence>
<gene>
    <name evidence="1" type="ORF">HMPREF0765_3331</name>
</gene>
<evidence type="ECO:0000313" key="1">
    <source>
        <dbReference type="EMBL" id="EEI91052.1"/>
    </source>
</evidence>
<dbReference type="HOGENOM" id="CLU_3296697_0_0_10"/>
<organism evidence="1 2">
    <name type="scientific">Sphingobacterium spiritivorum ATCC 33300</name>
    <dbReference type="NCBI Taxonomy" id="525372"/>
    <lineage>
        <taxon>Bacteria</taxon>
        <taxon>Pseudomonadati</taxon>
        <taxon>Bacteroidota</taxon>
        <taxon>Sphingobacteriia</taxon>
        <taxon>Sphingobacteriales</taxon>
        <taxon>Sphingobacteriaceae</taxon>
        <taxon>Sphingobacterium</taxon>
    </lineage>
</organism>
<name>C2G175_SPHSI</name>
<reference evidence="1 2" key="1">
    <citation type="submission" date="2009-01" db="EMBL/GenBank/DDBJ databases">
        <authorList>
            <person name="Qin X."/>
            <person name="Bachman B."/>
            <person name="Battles P."/>
            <person name="Bell A."/>
            <person name="Bess C."/>
            <person name="Bickham C."/>
            <person name="Chaboub L."/>
            <person name="Chen D."/>
            <person name="Coyle M."/>
            <person name="Deiros D.R."/>
            <person name="Dinh H."/>
            <person name="Forbes L."/>
            <person name="Fowler G."/>
            <person name="Francisco L."/>
            <person name="Fu Q."/>
            <person name="Gubbala S."/>
            <person name="Hale W."/>
            <person name="Han Y."/>
            <person name="Hemphill L."/>
            <person name="Highlander S.K."/>
            <person name="Hirani K."/>
            <person name="Hogues M."/>
            <person name="Jackson L."/>
            <person name="Jakkamsetti A."/>
            <person name="Javaid M."/>
            <person name="Jiang H."/>
            <person name="Korchina V."/>
            <person name="Kovar C."/>
            <person name="Lara F."/>
            <person name="Lee S."/>
            <person name="Mata R."/>
            <person name="Mathew T."/>
            <person name="Moen C."/>
            <person name="Morales K."/>
            <person name="Munidasa M."/>
            <person name="Nazareth L."/>
            <person name="Ngo R."/>
            <person name="Nguyen L."/>
            <person name="Okwuonu G."/>
            <person name="Ongeri F."/>
            <person name="Patil S."/>
            <person name="Petrosino J."/>
            <person name="Pham C."/>
            <person name="Pham P."/>
            <person name="Pu L.-L."/>
            <person name="Puazo M."/>
            <person name="Raj R."/>
            <person name="Reid J."/>
            <person name="Rouhana J."/>
            <person name="Saada N."/>
            <person name="Shang Y."/>
            <person name="Simmons D."/>
            <person name="Thornton R."/>
            <person name="Warren J."/>
            <person name="Weissenberger G."/>
            <person name="Zhang J."/>
            <person name="Zhang L."/>
            <person name="Zhou C."/>
            <person name="Zhu D."/>
            <person name="Muzny D."/>
            <person name="Worley K."/>
            <person name="Gibbs R."/>
        </authorList>
    </citation>
    <scope>NUCLEOTIDE SEQUENCE [LARGE SCALE GENOMIC DNA]</scope>
    <source>
        <strain evidence="1 2">ATCC 33300</strain>
    </source>
</reference>
<proteinExistence type="predicted"/>